<evidence type="ECO:0000313" key="1">
    <source>
        <dbReference type="EMBL" id="HIS70736.1"/>
    </source>
</evidence>
<sequence length="209" mass="23877">MPILLYTFPASARLKDFSELKDNCGTYCYTENSGPSDFVAYCLETYCYDSFEEIEYKNNGPQQCESTQEANEGPKGCWLNTGSIGMDNVRLTIVCAPKNLLFDNYWEIFFYSQPNYLSGSDLNKWSEYYYDDDVGGACQHGWEEHCERGEYYSAQSYGCLPCPRNGNNASGITSEAGFNKITDCYIPNNYNQTDGYGTYTFSQNCYYKQ</sequence>
<dbReference type="Proteomes" id="UP000886742">
    <property type="component" value="Unassembled WGS sequence"/>
</dbReference>
<dbReference type="AlphaFoldDB" id="A0A9D1JXA8"/>
<evidence type="ECO:0000313" key="2">
    <source>
        <dbReference type="Proteomes" id="UP000886742"/>
    </source>
</evidence>
<accession>A0A9D1JXA8</accession>
<protein>
    <submittedName>
        <fullName evidence="1">Uncharacterized protein</fullName>
    </submittedName>
</protein>
<organism evidence="1 2">
    <name type="scientific">Candidatus Enterousia intestinigallinarum</name>
    <dbReference type="NCBI Taxonomy" id="2840790"/>
    <lineage>
        <taxon>Bacteria</taxon>
        <taxon>Pseudomonadati</taxon>
        <taxon>Pseudomonadota</taxon>
        <taxon>Alphaproteobacteria</taxon>
        <taxon>Candidatus Enterousia</taxon>
    </lineage>
</organism>
<reference evidence="1" key="1">
    <citation type="submission" date="2020-10" db="EMBL/GenBank/DDBJ databases">
        <authorList>
            <person name="Gilroy R."/>
        </authorList>
    </citation>
    <scope>NUCLEOTIDE SEQUENCE</scope>
    <source>
        <strain evidence="1">ChiGjej3B3-5194</strain>
    </source>
</reference>
<proteinExistence type="predicted"/>
<gene>
    <name evidence="1" type="ORF">IAD02_01975</name>
</gene>
<name>A0A9D1JXA8_9PROT</name>
<dbReference type="EMBL" id="DVJI01000009">
    <property type="protein sequence ID" value="HIS70736.1"/>
    <property type="molecule type" value="Genomic_DNA"/>
</dbReference>
<comment type="caution">
    <text evidence="1">The sequence shown here is derived from an EMBL/GenBank/DDBJ whole genome shotgun (WGS) entry which is preliminary data.</text>
</comment>
<reference evidence="1" key="2">
    <citation type="journal article" date="2021" name="PeerJ">
        <title>Extensive microbial diversity within the chicken gut microbiome revealed by metagenomics and culture.</title>
        <authorList>
            <person name="Gilroy R."/>
            <person name="Ravi A."/>
            <person name="Getino M."/>
            <person name="Pursley I."/>
            <person name="Horton D.L."/>
            <person name="Alikhan N.F."/>
            <person name="Baker D."/>
            <person name="Gharbi K."/>
            <person name="Hall N."/>
            <person name="Watson M."/>
            <person name="Adriaenssens E.M."/>
            <person name="Foster-Nyarko E."/>
            <person name="Jarju S."/>
            <person name="Secka A."/>
            <person name="Antonio M."/>
            <person name="Oren A."/>
            <person name="Chaudhuri R.R."/>
            <person name="La Ragione R."/>
            <person name="Hildebrand F."/>
            <person name="Pallen M.J."/>
        </authorList>
    </citation>
    <scope>NUCLEOTIDE SEQUENCE</scope>
    <source>
        <strain evidence="1">ChiGjej3B3-5194</strain>
    </source>
</reference>